<dbReference type="Pfam" id="PF01177">
    <property type="entry name" value="Asp_Glu_race"/>
    <property type="match status" value="1"/>
</dbReference>
<dbReference type="EC" id="5.1.1.3" evidence="2 7"/>
<dbReference type="PANTHER" id="PTHR21198:SF3">
    <property type="entry name" value="GLUTAMATE RACEMASE"/>
    <property type="match status" value="1"/>
</dbReference>
<protein>
    <recommendedName>
        <fullName evidence="2 7">Glutamate racemase</fullName>
        <ecNumber evidence="2 7">5.1.1.3</ecNumber>
    </recommendedName>
</protein>
<evidence type="ECO:0000313" key="9">
    <source>
        <dbReference type="Proteomes" id="UP000034845"/>
    </source>
</evidence>
<feature type="binding site" evidence="7">
    <location>
        <begin position="11"/>
        <end position="12"/>
    </location>
    <ligand>
        <name>substrate</name>
    </ligand>
</feature>
<feature type="binding site" evidence="7">
    <location>
        <begin position="75"/>
        <end position="76"/>
    </location>
    <ligand>
        <name>substrate</name>
    </ligand>
</feature>
<dbReference type="NCBIfam" id="TIGR00067">
    <property type="entry name" value="glut_race"/>
    <property type="match status" value="1"/>
</dbReference>
<dbReference type="PANTHER" id="PTHR21198">
    <property type="entry name" value="GLUTAMATE RACEMASE"/>
    <property type="match status" value="1"/>
</dbReference>
<keyword evidence="5 7" id="KW-0413">Isomerase</keyword>
<dbReference type="InterPro" id="IPR015942">
    <property type="entry name" value="Asp/Glu/hydantoin_racemase"/>
</dbReference>
<organism evidence="8 9">
    <name type="scientific">Yanofskybacteria sp. (strain GW2011_GWA1_39_13)</name>
    <dbReference type="NCBI Taxonomy" id="1619019"/>
    <lineage>
        <taxon>Bacteria</taxon>
        <taxon>Candidatus Yanofskyibacteriota</taxon>
    </lineage>
</organism>
<evidence type="ECO:0000256" key="5">
    <source>
        <dbReference type="ARBA" id="ARBA00023235"/>
    </source>
</evidence>
<proteinExistence type="inferred from homology"/>
<gene>
    <name evidence="7" type="primary">murI</name>
    <name evidence="8" type="ORF">UT29_C0001G0066</name>
</gene>
<dbReference type="AlphaFoldDB" id="A0A0G0MQ83"/>
<evidence type="ECO:0000256" key="2">
    <source>
        <dbReference type="ARBA" id="ARBA00013090"/>
    </source>
</evidence>
<dbReference type="InterPro" id="IPR004391">
    <property type="entry name" value="Glu_race"/>
</dbReference>
<dbReference type="InterPro" id="IPR001920">
    <property type="entry name" value="Asp/Glu_race"/>
</dbReference>
<accession>A0A0G0MQ83</accession>
<reference evidence="8 9" key="1">
    <citation type="journal article" date="2015" name="Nature">
        <title>rRNA introns, odd ribosomes, and small enigmatic genomes across a large radiation of phyla.</title>
        <authorList>
            <person name="Brown C.T."/>
            <person name="Hug L.A."/>
            <person name="Thomas B.C."/>
            <person name="Sharon I."/>
            <person name="Castelle C.J."/>
            <person name="Singh A."/>
            <person name="Wilkins M.J."/>
            <person name="Williams K.H."/>
            <person name="Banfield J.F."/>
        </authorList>
    </citation>
    <scope>NUCLEOTIDE SEQUENCE [LARGE SCALE GENOMIC DNA]</scope>
    <source>
        <strain evidence="9">GW2011_GWA1_39_13</strain>
    </source>
</reference>
<sequence>MSDKRPIGVFDSGVGGLSILKELHKLLPKEDFIFLADQANVPYGEKSQSQLCRLTSNISDFLVKSESKLIVVACNTATCNSIGFLRKKFAVPFVGTVPAIKTAAEKTTNKCVGIISTPSTSESGYLSDLISNHTQGVRVINVGCFGLENVVENGDLNSKETELLLQKFLQPIKIARADAIVLGCTHYPFLKTKIKSKLGPNVKIIDSGKAVAKRTLSILKDSDSLNTRGGKTYYLTTGDSKIFSNVASTLMKKTISAEHINI</sequence>
<evidence type="ECO:0000256" key="1">
    <source>
        <dbReference type="ARBA" id="ARBA00001602"/>
    </source>
</evidence>
<comment type="function">
    <text evidence="7">Provides the (R)-glutamate required for cell wall biosynthesis.</text>
</comment>
<dbReference type="GO" id="GO:0008360">
    <property type="term" value="P:regulation of cell shape"/>
    <property type="evidence" value="ECO:0007669"/>
    <property type="project" value="UniProtKB-KW"/>
</dbReference>
<name>A0A0G0MQ83_YANXG</name>
<keyword evidence="4 7" id="KW-0573">Peptidoglycan synthesis</keyword>
<dbReference type="FunFam" id="3.40.50.1860:FF:000001">
    <property type="entry name" value="Glutamate racemase"/>
    <property type="match status" value="1"/>
</dbReference>
<feature type="active site" description="Proton donor/acceptor" evidence="7">
    <location>
        <position position="184"/>
    </location>
</feature>
<feature type="binding site" evidence="7">
    <location>
        <begin position="185"/>
        <end position="186"/>
    </location>
    <ligand>
        <name>substrate</name>
    </ligand>
</feature>
<keyword evidence="3 7" id="KW-0133">Cell shape</keyword>
<evidence type="ECO:0000256" key="3">
    <source>
        <dbReference type="ARBA" id="ARBA00022960"/>
    </source>
</evidence>
<comment type="catalytic activity">
    <reaction evidence="1 7">
        <text>L-glutamate = D-glutamate</text>
        <dbReference type="Rhea" id="RHEA:12813"/>
        <dbReference type="ChEBI" id="CHEBI:29985"/>
        <dbReference type="ChEBI" id="CHEBI:29986"/>
        <dbReference type="EC" id="5.1.1.3"/>
    </reaction>
</comment>
<keyword evidence="6 7" id="KW-0961">Cell wall biogenesis/degradation</keyword>
<dbReference type="SUPFAM" id="SSF53681">
    <property type="entry name" value="Aspartate/glutamate racemase"/>
    <property type="match status" value="2"/>
</dbReference>
<dbReference type="InterPro" id="IPR033134">
    <property type="entry name" value="Asp/Glu_racemase_AS_2"/>
</dbReference>
<dbReference type="EMBL" id="LBWF01000001">
    <property type="protein sequence ID" value="KKR02586.1"/>
    <property type="molecule type" value="Genomic_DNA"/>
</dbReference>
<comment type="similarity">
    <text evidence="7">Belongs to the aspartate/glutamate racemases family.</text>
</comment>
<comment type="pathway">
    <text evidence="7">Cell wall biogenesis; peptidoglycan biosynthesis.</text>
</comment>
<feature type="active site" description="Proton donor/acceptor" evidence="7">
    <location>
        <position position="74"/>
    </location>
</feature>
<dbReference type="GO" id="GO:0009252">
    <property type="term" value="P:peptidoglycan biosynthetic process"/>
    <property type="evidence" value="ECO:0007669"/>
    <property type="project" value="UniProtKB-UniRule"/>
</dbReference>
<dbReference type="Gene3D" id="3.40.50.1860">
    <property type="match status" value="2"/>
</dbReference>
<dbReference type="PATRIC" id="fig|1619019.3.peg.67"/>
<evidence type="ECO:0000256" key="4">
    <source>
        <dbReference type="ARBA" id="ARBA00022984"/>
    </source>
</evidence>
<dbReference type="PROSITE" id="PS00924">
    <property type="entry name" value="ASP_GLU_RACEMASE_2"/>
    <property type="match status" value="1"/>
</dbReference>
<feature type="binding site" evidence="7">
    <location>
        <begin position="43"/>
        <end position="44"/>
    </location>
    <ligand>
        <name>substrate</name>
    </ligand>
</feature>
<dbReference type="UniPathway" id="UPA00219"/>
<dbReference type="Proteomes" id="UP000034845">
    <property type="component" value="Unassembled WGS sequence"/>
</dbReference>
<evidence type="ECO:0000313" key="8">
    <source>
        <dbReference type="EMBL" id="KKR02586.1"/>
    </source>
</evidence>
<comment type="caution">
    <text evidence="8">The sequence shown here is derived from an EMBL/GenBank/DDBJ whole genome shotgun (WGS) entry which is preliminary data.</text>
</comment>
<dbReference type="HAMAP" id="MF_00258">
    <property type="entry name" value="Glu_racemase"/>
    <property type="match status" value="1"/>
</dbReference>
<dbReference type="GO" id="GO:0071555">
    <property type="term" value="P:cell wall organization"/>
    <property type="evidence" value="ECO:0007669"/>
    <property type="project" value="UniProtKB-KW"/>
</dbReference>
<dbReference type="GO" id="GO:0008881">
    <property type="term" value="F:glutamate racemase activity"/>
    <property type="evidence" value="ECO:0007669"/>
    <property type="project" value="UniProtKB-UniRule"/>
</dbReference>
<evidence type="ECO:0000256" key="7">
    <source>
        <dbReference type="HAMAP-Rule" id="MF_00258"/>
    </source>
</evidence>
<evidence type="ECO:0000256" key="6">
    <source>
        <dbReference type="ARBA" id="ARBA00023316"/>
    </source>
</evidence>